<reference evidence="2 3" key="1">
    <citation type="journal article" date="2023" name="Arcadia Sci">
        <title>De novo assembly of a long-read Amblyomma americanum tick genome.</title>
        <authorList>
            <person name="Chou S."/>
            <person name="Poskanzer K.E."/>
            <person name="Rollins M."/>
            <person name="Thuy-Boun P.S."/>
        </authorList>
    </citation>
    <scope>NUCLEOTIDE SEQUENCE [LARGE SCALE GENOMIC DNA]</scope>
    <source>
        <strain evidence="2">F_SG_1</strain>
        <tissue evidence="2">Salivary glands</tissue>
    </source>
</reference>
<feature type="region of interest" description="Disordered" evidence="1">
    <location>
        <begin position="1"/>
        <end position="28"/>
    </location>
</feature>
<keyword evidence="3" id="KW-1185">Reference proteome</keyword>
<proteinExistence type="predicted"/>
<evidence type="ECO:0000313" key="3">
    <source>
        <dbReference type="Proteomes" id="UP001321473"/>
    </source>
</evidence>
<dbReference type="EMBL" id="JARKHS020026611">
    <property type="protein sequence ID" value="KAK8766172.1"/>
    <property type="molecule type" value="Genomic_DNA"/>
</dbReference>
<evidence type="ECO:0000256" key="1">
    <source>
        <dbReference type="SAM" id="MobiDB-lite"/>
    </source>
</evidence>
<dbReference type="Proteomes" id="UP001321473">
    <property type="component" value="Unassembled WGS sequence"/>
</dbReference>
<comment type="caution">
    <text evidence="2">The sequence shown here is derived from an EMBL/GenBank/DDBJ whole genome shotgun (WGS) entry which is preliminary data.</text>
</comment>
<sequence>MHESEAGPSSLSVARERESLRRRRRAASDHPEDIARAAWFVTRFGCTGHPGRGYKSWNCGHLHVTTGVKATPTRILRSATSSALADEAPTISKMMGSMMAVMAVLLVTSVSMEAKKQRTPTTRKLGITFRPRIFTTNMADNPESCAKARNHEILHQAVHSTIHEPLSVRAP</sequence>
<organism evidence="2 3">
    <name type="scientific">Amblyomma americanum</name>
    <name type="common">Lone star tick</name>
    <dbReference type="NCBI Taxonomy" id="6943"/>
    <lineage>
        <taxon>Eukaryota</taxon>
        <taxon>Metazoa</taxon>
        <taxon>Ecdysozoa</taxon>
        <taxon>Arthropoda</taxon>
        <taxon>Chelicerata</taxon>
        <taxon>Arachnida</taxon>
        <taxon>Acari</taxon>
        <taxon>Parasitiformes</taxon>
        <taxon>Ixodida</taxon>
        <taxon>Ixodoidea</taxon>
        <taxon>Ixodidae</taxon>
        <taxon>Amblyomminae</taxon>
        <taxon>Amblyomma</taxon>
    </lineage>
</organism>
<accession>A0AAQ4DUN2</accession>
<dbReference type="AlphaFoldDB" id="A0AAQ4DUN2"/>
<name>A0AAQ4DUN2_AMBAM</name>
<protein>
    <submittedName>
        <fullName evidence="2">Uncharacterized protein</fullName>
    </submittedName>
</protein>
<evidence type="ECO:0000313" key="2">
    <source>
        <dbReference type="EMBL" id="KAK8766172.1"/>
    </source>
</evidence>
<gene>
    <name evidence="2" type="ORF">V5799_007042</name>
</gene>